<keyword evidence="1" id="KW-1133">Transmembrane helix</keyword>
<evidence type="ECO:0000313" key="4">
    <source>
        <dbReference type="EMBL" id="MFB9105307.1"/>
    </source>
</evidence>
<dbReference type="InterPro" id="IPR012373">
    <property type="entry name" value="Ferrdict_sens_TM"/>
</dbReference>
<keyword evidence="1" id="KW-0812">Transmembrane</keyword>
<keyword evidence="1" id="KW-0472">Membrane</keyword>
<dbReference type="PANTHER" id="PTHR30273:SF2">
    <property type="entry name" value="PROTEIN FECR"/>
    <property type="match status" value="1"/>
</dbReference>
<feature type="domain" description="Protein FecR C-terminal" evidence="3">
    <location>
        <begin position="236"/>
        <end position="302"/>
    </location>
</feature>
<gene>
    <name evidence="4" type="ORF">ACFFU1_10370</name>
</gene>
<organism evidence="4 5">
    <name type="scientific">Algibacter miyuki</name>
    <dbReference type="NCBI Taxonomy" id="1306933"/>
    <lineage>
        <taxon>Bacteria</taxon>
        <taxon>Pseudomonadati</taxon>
        <taxon>Bacteroidota</taxon>
        <taxon>Flavobacteriia</taxon>
        <taxon>Flavobacteriales</taxon>
        <taxon>Flavobacteriaceae</taxon>
        <taxon>Algibacter</taxon>
    </lineage>
</organism>
<dbReference type="PIRSF" id="PIRSF018266">
    <property type="entry name" value="FecR"/>
    <property type="match status" value="1"/>
</dbReference>
<name>A0ABV5H084_9FLAO</name>
<dbReference type="Proteomes" id="UP001589590">
    <property type="component" value="Unassembled WGS sequence"/>
</dbReference>
<proteinExistence type="predicted"/>
<feature type="domain" description="FecR protein" evidence="2">
    <location>
        <begin position="105"/>
        <end position="192"/>
    </location>
</feature>
<keyword evidence="5" id="KW-1185">Reference proteome</keyword>
<dbReference type="Pfam" id="PF04773">
    <property type="entry name" value="FecR"/>
    <property type="match status" value="1"/>
</dbReference>
<evidence type="ECO:0000259" key="3">
    <source>
        <dbReference type="Pfam" id="PF16344"/>
    </source>
</evidence>
<evidence type="ECO:0000256" key="1">
    <source>
        <dbReference type="SAM" id="Phobius"/>
    </source>
</evidence>
<evidence type="ECO:0000313" key="5">
    <source>
        <dbReference type="Proteomes" id="UP001589590"/>
    </source>
</evidence>
<accession>A0ABV5H084</accession>
<dbReference type="EMBL" id="JBHMFA010000006">
    <property type="protein sequence ID" value="MFB9105307.1"/>
    <property type="molecule type" value="Genomic_DNA"/>
</dbReference>
<sequence length="305" mass="35196">MTEKEFEFLLDKFLNKTITEEEEASLIAYEKEAINKSKNDIFFSELEKKQVEKSIYRAIKKEIKRKNIYKIGVAASMVLLIGLSSFFFLKQHNNTSEMLIVTNRSDQVKKVNLIDGSIVFLNKNSELKYNNNFRGTRHLDLEGEAFFEIKRNENKPFIVKTQNIKTKVLGTSFNISDNDSIIKVTVATGVVEVFDAVNAVTLKPNQQTKYKISSKSFTTKKVPHELAVSWFKESIYLEKVSMKALADFIRINYGTQVQFTNKEQGNIQMSLTIKKNESLEKLLEKINYISDLKLTLKQNNMIEVK</sequence>
<dbReference type="Gene3D" id="3.55.50.30">
    <property type="match status" value="1"/>
</dbReference>
<dbReference type="PANTHER" id="PTHR30273">
    <property type="entry name" value="PERIPLASMIC SIGNAL SENSOR AND SIGMA FACTOR ACTIVATOR FECR-RELATED"/>
    <property type="match status" value="1"/>
</dbReference>
<dbReference type="Gene3D" id="2.60.120.1440">
    <property type="match status" value="1"/>
</dbReference>
<feature type="transmembrane region" description="Helical" evidence="1">
    <location>
        <begin position="67"/>
        <end position="89"/>
    </location>
</feature>
<protein>
    <submittedName>
        <fullName evidence="4">FecR family protein</fullName>
    </submittedName>
</protein>
<dbReference type="Pfam" id="PF16344">
    <property type="entry name" value="FecR_C"/>
    <property type="match status" value="1"/>
</dbReference>
<reference evidence="4 5" key="1">
    <citation type="submission" date="2024-09" db="EMBL/GenBank/DDBJ databases">
        <authorList>
            <person name="Sun Q."/>
            <person name="Mori K."/>
        </authorList>
    </citation>
    <scope>NUCLEOTIDE SEQUENCE [LARGE SCALE GENOMIC DNA]</scope>
    <source>
        <strain evidence="4 5">CECT 8300</strain>
    </source>
</reference>
<dbReference type="InterPro" id="IPR032508">
    <property type="entry name" value="FecR_C"/>
</dbReference>
<dbReference type="RefSeq" id="WP_290274821.1">
    <property type="nucleotide sequence ID" value="NZ_JAUFQP010000016.1"/>
</dbReference>
<dbReference type="InterPro" id="IPR006860">
    <property type="entry name" value="FecR"/>
</dbReference>
<comment type="caution">
    <text evidence="4">The sequence shown here is derived from an EMBL/GenBank/DDBJ whole genome shotgun (WGS) entry which is preliminary data.</text>
</comment>
<evidence type="ECO:0000259" key="2">
    <source>
        <dbReference type="Pfam" id="PF04773"/>
    </source>
</evidence>